<sequence>MAPTHLVHSAAHTLLSRLMTRAATTPGNSIPLASVFALVGSAAQSSSSSSSSYGLGSRSLLSPDLLDKRQQYILAIPTTYDTINSSPEPGAVAGITLGAVFGAILLLYLILLILRQYTGRNIVETEIRETHHHHRGSRRSRSRSSRGRSAMTERRREREEIRIERSVSRPAPVEESVMVEEEEDDVVEVIEEHSPERPARRKSGYRTVDPAEFGGGNEPRRKLGRR</sequence>
<reference evidence="3 4" key="1">
    <citation type="submission" date="2013-03" db="EMBL/GenBank/DDBJ databases">
        <title>The Genome Sequence of Phialophora europaea CBS 101466.</title>
        <authorList>
            <consortium name="The Broad Institute Genomics Platform"/>
            <person name="Cuomo C."/>
            <person name="de Hoog S."/>
            <person name="Gorbushina A."/>
            <person name="Walker B."/>
            <person name="Young S.K."/>
            <person name="Zeng Q."/>
            <person name="Gargeya S."/>
            <person name="Fitzgerald M."/>
            <person name="Haas B."/>
            <person name="Abouelleil A."/>
            <person name="Allen A.W."/>
            <person name="Alvarado L."/>
            <person name="Arachchi H.M."/>
            <person name="Berlin A.M."/>
            <person name="Chapman S.B."/>
            <person name="Gainer-Dewar J."/>
            <person name="Goldberg J."/>
            <person name="Griggs A."/>
            <person name="Gujja S."/>
            <person name="Hansen M."/>
            <person name="Howarth C."/>
            <person name="Imamovic A."/>
            <person name="Ireland A."/>
            <person name="Larimer J."/>
            <person name="McCowan C."/>
            <person name="Murphy C."/>
            <person name="Pearson M."/>
            <person name="Poon T.W."/>
            <person name="Priest M."/>
            <person name="Roberts A."/>
            <person name="Saif S."/>
            <person name="Shea T."/>
            <person name="Sisk P."/>
            <person name="Sykes S."/>
            <person name="Wortman J."/>
            <person name="Nusbaum C."/>
            <person name="Birren B."/>
        </authorList>
    </citation>
    <scope>NUCLEOTIDE SEQUENCE [LARGE SCALE GENOMIC DNA]</scope>
    <source>
        <strain evidence="3 4">CBS 101466</strain>
    </source>
</reference>
<feature type="region of interest" description="Disordered" evidence="1">
    <location>
        <begin position="128"/>
        <end position="226"/>
    </location>
</feature>
<evidence type="ECO:0000313" key="3">
    <source>
        <dbReference type="EMBL" id="ETN38020.1"/>
    </source>
</evidence>
<name>W2RNW7_CYPE1</name>
<keyword evidence="4" id="KW-1185">Reference proteome</keyword>
<dbReference type="eggNOG" id="ENOG502SSR4">
    <property type="taxonomic scope" value="Eukaryota"/>
</dbReference>
<evidence type="ECO:0000256" key="1">
    <source>
        <dbReference type="SAM" id="MobiDB-lite"/>
    </source>
</evidence>
<dbReference type="Proteomes" id="UP000030752">
    <property type="component" value="Unassembled WGS sequence"/>
</dbReference>
<feature type="transmembrane region" description="Helical" evidence="2">
    <location>
        <begin position="91"/>
        <end position="114"/>
    </location>
</feature>
<feature type="compositionally biased region" description="Acidic residues" evidence="1">
    <location>
        <begin position="177"/>
        <end position="189"/>
    </location>
</feature>
<dbReference type="VEuPathDB" id="FungiDB:HMPREF1541_07643"/>
<evidence type="ECO:0000256" key="2">
    <source>
        <dbReference type="SAM" id="Phobius"/>
    </source>
</evidence>
<keyword evidence="2" id="KW-0812">Transmembrane</keyword>
<dbReference type="OrthoDB" id="5423884at2759"/>
<dbReference type="InParanoid" id="W2RNW7"/>
<dbReference type="GeneID" id="19974982"/>
<dbReference type="EMBL" id="KB822723">
    <property type="protein sequence ID" value="ETN38020.1"/>
    <property type="molecule type" value="Genomic_DNA"/>
</dbReference>
<gene>
    <name evidence="3" type="ORF">HMPREF1541_07643</name>
</gene>
<dbReference type="AlphaFoldDB" id="W2RNW7"/>
<dbReference type="HOGENOM" id="CLU_087045_1_0_1"/>
<protein>
    <submittedName>
        <fullName evidence="3">Uncharacterized protein</fullName>
    </submittedName>
</protein>
<organism evidence="3 4">
    <name type="scientific">Cyphellophora europaea (strain CBS 101466)</name>
    <name type="common">Phialophora europaea</name>
    <dbReference type="NCBI Taxonomy" id="1220924"/>
    <lineage>
        <taxon>Eukaryota</taxon>
        <taxon>Fungi</taxon>
        <taxon>Dikarya</taxon>
        <taxon>Ascomycota</taxon>
        <taxon>Pezizomycotina</taxon>
        <taxon>Eurotiomycetes</taxon>
        <taxon>Chaetothyriomycetidae</taxon>
        <taxon>Chaetothyriales</taxon>
        <taxon>Cyphellophoraceae</taxon>
        <taxon>Cyphellophora</taxon>
    </lineage>
</organism>
<accession>W2RNW7</accession>
<evidence type="ECO:0000313" key="4">
    <source>
        <dbReference type="Proteomes" id="UP000030752"/>
    </source>
</evidence>
<feature type="compositionally biased region" description="Basic and acidic residues" evidence="1">
    <location>
        <begin position="151"/>
        <end position="167"/>
    </location>
</feature>
<feature type="compositionally biased region" description="Basic residues" evidence="1">
    <location>
        <begin position="130"/>
        <end position="146"/>
    </location>
</feature>
<keyword evidence="2" id="KW-0472">Membrane</keyword>
<keyword evidence="2" id="KW-1133">Transmembrane helix</keyword>
<proteinExistence type="predicted"/>
<dbReference type="RefSeq" id="XP_008720189.1">
    <property type="nucleotide sequence ID" value="XM_008721967.1"/>
</dbReference>